<accession>R0JG55</accession>
<evidence type="ECO:0000256" key="1">
    <source>
        <dbReference type="SAM" id="MobiDB-lite"/>
    </source>
</evidence>
<protein>
    <submittedName>
        <fullName evidence="2">Uncharacterized protein</fullName>
    </submittedName>
</protein>
<proteinExistence type="predicted"/>
<keyword evidence="3" id="KW-1185">Reference proteome</keyword>
<dbReference type="Proteomes" id="UP000296049">
    <property type="component" value="Unassembled WGS sequence"/>
</dbReference>
<name>R0JG55_ANAPL</name>
<feature type="region of interest" description="Disordered" evidence="1">
    <location>
        <begin position="1"/>
        <end position="30"/>
    </location>
</feature>
<sequence length="372" mass="40699">MEQAEKRDRHTNFPKTFPPYSGQGEQRPASPFAASFTCEFLPSASQMRFEPQPKAAGSVASHLGLQKQRWHRLLRAGPDPLQQGCPGTAAQADGICVTFYCSSGRGRLPGGQAPFSYAEHKHSFLLRPHTRERSRSPVNRKTPLLCCLPEPARAYTKPDTKSVKKMLSYQRCRRFEQEMKRDESCSPPQQAAVSPVVKPLFPPHSLGHVFGASLVGDCCLAGTARAPGSDPRNQRDARMLPKVPGAGGGLLAAGNRAALTPAAGWDLPKDSSGNVFSTGCKIFGDYYCKIGDLIRLASTYKISCPAWVLAQGKSRSSNTISEIPDEFVNVLTEQKQNLRSTAQNRFPAFLQLGPRLHRLPMSPSSSNFLSFL</sequence>
<organism evidence="2 3">
    <name type="scientific">Anas platyrhynchos</name>
    <name type="common">Mallard</name>
    <name type="synonym">Anas boschas</name>
    <dbReference type="NCBI Taxonomy" id="8839"/>
    <lineage>
        <taxon>Eukaryota</taxon>
        <taxon>Metazoa</taxon>
        <taxon>Chordata</taxon>
        <taxon>Craniata</taxon>
        <taxon>Vertebrata</taxon>
        <taxon>Euteleostomi</taxon>
        <taxon>Archelosauria</taxon>
        <taxon>Archosauria</taxon>
        <taxon>Dinosauria</taxon>
        <taxon>Saurischia</taxon>
        <taxon>Theropoda</taxon>
        <taxon>Coelurosauria</taxon>
        <taxon>Aves</taxon>
        <taxon>Neognathae</taxon>
        <taxon>Galloanserae</taxon>
        <taxon>Anseriformes</taxon>
        <taxon>Anatidae</taxon>
        <taxon>Anatinae</taxon>
        <taxon>Anas</taxon>
    </lineage>
</organism>
<dbReference type="AlphaFoldDB" id="R0JG55"/>
<evidence type="ECO:0000313" key="2">
    <source>
        <dbReference type="EMBL" id="EOA96240.1"/>
    </source>
</evidence>
<dbReference type="EMBL" id="KB744042">
    <property type="protein sequence ID" value="EOA96240.1"/>
    <property type="molecule type" value="Genomic_DNA"/>
</dbReference>
<feature type="compositionally biased region" description="Basic and acidic residues" evidence="1">
    <location>
        <begin position="1"/>
        <end position="11"/>
    </location>
</feature>
<gene>
    <name evidence="2" type="ORF">Anapl_07417</name>
</gene>
<reference evidence="3" key="1">
    <citation type="journal article" date="2013" name="Nat. Genet.">
        <title>The duck genome and transcriptome provide insight into an avian influenza virus reservoir species.</title>
        <authorList>
            <person name="Huang Y."/>
            <person name="Li Y."/>
            <person name="Burt D.W."/>
            <person name="Chen H."/>
            <person name="Zhang Y."/>
            <person name="Qian W."/>
            <person name="Kim H."/>
            <person name="Gan S."/>
            <person name="Zhao Y."/>
            <person name="Li J."/>
            <person name="Yi K."/>
            <person name="Feng H."/>
            <person name="Zhu P."/>
            <person name="Li B."/>
            <person name="Liu Q."/>
            <person name="Fairley S."/>
            <person name="Magor K.E."/>
            <person name="Du Z."/>
            <person name="Hu X."/>
            <person name="Goodman L."/>
            <person name="Tafer H."/>
            <person name="Vignal A."/>
            <person name="Lee T."/>
            <person name="Kim K.W."/>
            <person name="Sheng Z."/>
            <person name="An Y."/>
            <person name="Searle S."/>
            <person name="Herrero J."/>
            <person name="Groenen M.A."/>
            <person name="Crooijmans R.P."/>
            <person name="Faraut T."/>
            <person name="Cai Q."/>
            <person name="Webster R.G."/>
            <person name="Aldridge J.R."/>
            <person name="Warren W.C."/>
            <person name="Bartschat S."/>
            <person name="Kehr S."/>
            <person name="Marz M."/>
            <person name="Stadler P.F."/>
            <person name="Smith J."/>
            <person name="Kraus R.H."/>
            <person name="Zhao Y."/>
            <person name="Ren L."/>
            <person name="Fei J."/>
            <person name="Morisson M."/>
            <person name="Kaiser P."/>
            <person name="Griffin D.K."/>
            <person name="Rao M."/>
            <person name="Pitel F."/>
            <person name="Wang J."/>
            <person name="Li N."/>
        </authorList>
    </citation>
    <scope>NUCLEOTIDE SEQUENCE [LARGE SCALE GENOMIC DNA]</scope>
</reference>
<evidence type="ECO:0000313" key="3">
    <source>
        <dbReference type="Proteomes" id="UP000296049"/>
    </source>
</evidence>